<reference evidence="2 3" key="1">
    <citation type="submission" date="2024-01" db="EMBL/GenBank/DDBJ databases">
        <title>A draft genome for a cacao thread blight-causing isolate of Paramarasmius palmivorus.</title>
        <authorList>
            <person name="Baruah I.K."/>
            <person name="Bukari Y."/>
            <person name="Amoako-Attah I."/>
            <person name="Meinhardt L.W."/>
            <person name="Bailey B.A."/>
            <person name="Cohen S.P."/>
        </authorList>
    </citation>
    <scope>NUCLEOTIDE SEQUENCE [LARGE SCALE GENOMIC DNA]</scope>
    <source>
        <strain evidence="2 3">GH-12</strain>
    </source>
</reference>
<organism evidence="2 3">
    <name type="scientific">Paramarasmius palmivorus</name>
    <dbReference type="NCBI Taxonomy" id="297713"/>
    <lineage>
        <taxon>Eukaryota</taxon>
        <taxon>Fungi</taxon>
        <taxon>Dikarya</taxon>
        <taxon>Basidiomycota</taxon>
        <taxon>Agaricomycotina</taxon>
        <taxon>Agaricomycetes</taxon>
        <taxon>Agaricomycetidae</taxon>
        <taxon>Agaricales</taxon>
        <taxon>Marasmiineae</taxon>
        <taxon>Marasmiaceae</taxon>
        <taxon>Paramarasmius</taxon>
    </lineage>
</organism>
<proteinExistence type="predicted"/>
<keyword evidence="3" id="KW-1185">Reference proteome</keyword>
<evidence type="ECO:0000313" key="2">
    <source>
        <dbReference type="EMBL" id="KAK7019669.1"/>
    </source>
</evidence>
<feature type="transmembrane region" description="Helical" evidence="1">
    <location>
        <begin position="12"/>
        <end position="34"/>
    </location>
</feature>
<sequence>MRLTSILSVIDLGTSTNISWLIIGLVGIVFLKWFCRYISLDCLNALSTDIKELIADQHKKHHLPSVELFDEAYNRLRDRVSRHRRVLYTIDDATWKTYILFFMWDLWKEPLAIHWAAGKLRRRVLAEAEVEQNGLEHALESYRASRRRNFPLQDYVLPNV</sequence>
<dbReference type="AlphaFoldDB" id="A0AAW0B3I4"/>
<gene>
    <name evidence="2" type="ORF">VNI00_018014</name>
</gene>
<keyword evidence="1" id="KW-0812">Transmembrane</keyword>
<keyword evidence="1" id="KW-1133">Transmembrane helix</keyword>
<evidence type="ECO:0008006" key="4">
    <source>
        <dbReference type="Google" id="ProtNLM"/>
    </source>
</evidence>
<name>A0AAW0B3I4_9AGAR</name>
<dbReference type="EMBL" id="JAYKXP010000205">
    <property type="protein sequence ID" value="KAK7019669.1"/>
    <property type="molecule type" value="Genomic_DNA"/>
</dbReference>
<evidence type="ECO:0000256" key="1">
    <source>
        <dbReference type="SAM" id="Phobius"/>
    </source>
</evidence>
<protein>
    <recommendedName>
        <fullName evidence="4">ATP synthase F0 subunit 8</fullName>
    </recommendedName>
</protein>
<keyword evidence="1" id="KW-0472">Membrane</keyword>
<comment type="caution">
    <text evidence="2">The sequence shown here is derived from an EMBL/GenBank/DDBJ whole genome shotgun (WGS) entry which is preliminary data.</text>
</comment>
<evidence type="ECO:0000313" key="3">
    <source>
        <dbReference type="Proteomes" id="UP001383192"/>
    </source>
</evidence>
<dbReference type="Proteomes" id="UP001383192">
    <property type="component" value="Unassembled WGS sequence"/>
</dbReference>
<accession>A0AAW0B3I4</accession>